<protein>
    <submittedName>
        <fullName evidence="2">Uncharacterized protein</fullName>
    </submittedName>
</protein>
<sequence length="207" mass="23679">MKLLSRIRYMTYLACIVIEFTGDAVSEEVLLEMNTFASGLLKINTTDTDWVRFFECMRNRLTSRCTLNLNETGTSGNYREFQSNGIRYETIITKWLETSTFECNFQEKCKDTTEKCYSIVCSRPQNNCTLMSGCNGVLKIQWKSTSVFYHISGVNSSWPCSQITRTRFYSHDATVDSPIPRKTSYSPSTQISRGPPPSNVTNHQTMV</sequence>
<reference evidence="2" key="1">
    <citation type="journal article" date="2023" name="PLoS Negl. Trop. Dis.">
        <title>A genome sequence for Biomphalaria pfeifferi, the major vector snail for the human-infecting parasite Schistosoma mansoni.</title>
        <authorList>
            <person name="Bu L."/>
            <person name="Lu L."/>
            <person name="Laidemitt M.R."/>
            <person name="Zhang S.M."/>
            <person name="Mutuku M."/>
            <person name="Mkoji G."/>
            <person name="Steinauer M."/>
            <person name="Loker E.S."/>
        </authorList>
    </citation>
    <scope>NUCLEOTIDE SEQUENCE</scope>
    <source>
        <strain evidence="2">KasaAsao</strain>
    </source>
</reference>
<keyword evidence="3" id="KW-1185">Reference proteome</keyword>
<dbReference type="AlphaFoldDB" id="A0AAD8AWQ2"/>
<accession>A0AAD8AWQ2</accession>
<dbReference type="Proteomes" id="UP001233172">
    <property type="component" value="Unassembled WGS sequence"/>
</dbReference>
<comment type="caution">
    <text evidence="2">The sequence shown here is derived from an EMBL/GenBank/DDBJ whole genome shotgun (WGS) entry which is preliminary data.</text>
</comment>
<name>A0AAD8AWQ2_BIOPF</name>
<evidence type="ECO:0000313" key="3">
    <source>
        <dbReference type="Proteomes" id="UP001233172"/>
    </source>
</evidence>
<evidence type="ECO:0000313" key="2">
    <source>
        <dbReference type="EMBL" id="KAK0043825.1"/>
    </source>
</evidence>
<dbReference type="EMBL" id="JASAOG010000210">
    <property type="protein sequence ID" value="KAK0043825.1"/>
    <property type="molecule type" value="Genomic_DNA"/>
</dbReference>
<feature type="region of interest" description="Disordered" evidence="1">
    <location>
        <begin position="179"/>
        <end position="207"/>
    </location>
</feature>
<evidence type="ECO:0000256" key="1">
    <source>
        <dbReference type="SAM" id="MobiDB-lite"/>
    </source>
</evidence>
<gene>
    <name evidence="2" type="ORF">Bpfe_026707</name>
</gene>
<reference evidence="2" key="2">
    <citation type="submission" date="2023-04" db="EMBL/GenBank/DDBJ databases">
        <authorList>
            <person name="Bu L."/>
            <person name="Lu L."/>
            <person name="Laidemitt M.R."/>
            <person name="Zhang S.M."/>
            <person name="Mutuku M."/>
            <person name="Mkoji G."/>
            <person name="Steinauer M."/>
            <person name="Loker E.S."/>
        </authorList>
    </citation>
    <scope>NUCLEOTIDE SEQUENCE</scope>
    <source>
        <strain evidence="2">KasaAsao</strain>
        <tissue evidence="2">Whole Snail</tissue>
    </source>
</reference>
<proteinExistence type="predicted"/>
<organism evidence="2 3">
    <name type="scientific">Biomphalaria pfeifferi</name>
    <name type="common">Bloodfluke planorb</name>
    <name type="synonym">Freshwater snail</name>
    <dbReference type="NCBI Taxonomy" id="112525"/>
    <lineage>
        <taxon>Eukaryota</taxon>
        <taxon>Metazoa</taxon>
        <taxon>Spiralia</taxon>
        <taxon>Lophotrochozoa</taxon>
        <taxon>Mollusca</taxon>
        <taxon>Gastropoda</taxon>
        <taxon>Heterobranchia</taxon>
        <taxon>Euthyneura</taxon>
        <taxon>Panpulmonata</taxon>
        <taxon>Hygrophila</taxon>
        <taxon>Lymnaeoidea</taxon>
        <taxon>Planorbidae</taxon>
        <taxon>Biomphalaria</taxon>
    </lineage>
</organism>
<feature type="compositionally biased region" description="Polar residues" evidence="1">
    <location>
        <begin position="183"/>
        <end position="192"/>
    </location>
</feature>